<dbReference type="InterPro" id="IPR011444">
    <property type="entry name" value="DUF1549"/>
</dbReference>
<name>A0A6C2YPY4_9BACT</name>
<dbReference type="EMBL" id="LR593887">
    <property type="protein sequence ID" value="VTS04764.1"/>
    <property type="molecule type" value="Genomic_DNA"/>
</dbReference>
<evidence type="ECO:0008006" key="7">
    <source>
        <dbReference type="Google" id="ProtNLM"/>
    </source>
</evidence>
<evidence type="ECO:0000256" key="1">
    <source>
        <dbReference type="SAM" id="SignalP"/>
    </source>
</evidence>
<feature type="domain" description="DUF1553" evidence="3">
    <location>
        <begin position="747"/>
        <end position="1003"/>
    </location>
</feature>
<gene>
    <name evidence="5" type="ORF">GMBLW1_02620</name>
</gene>
<dbReference type="InParanoid" id="A0A6C2YPY4"/>
<reference evidence="5" key="1">
    <citation type="submission" date="2019-04" db="EMBL/GenBank/DDBJ databases">
        <authorList>
            <consortium name="Science for Life Laboratories"/>
        </authorList>
    </citation>
    <scope>NUCLEOTIDE SEQUENCE</scope>
    <source>
        <strain evidence="5">MBLW1</strain>
    </source>
</reference>
<dbReference type="InterPro" id="IPR036909">
    <property type="entry name" value="Cyt_c-like_dom_sf"/>
</dbReference>
<dbReference type="Proteomes" id="UP000464378">
    <property type="component" value="Chromosome"/>
</dbReference>
<feature type="domain" description="DUF1549" evidence="2">
    <location>
        <begin position="156"/>
        <end position="362"/>
    </location>
</feature>
<protein>
    <recommendedName>
        <fullName evidence="7">Cytochrome c domain-containing protein</fullName>
    </recommendedName>
</protein>
<dbReference type="InterPro" id="IPR022655">
    <property type="entry name" value="DUF1553"/>
</dbReference>
<dbReference type="AlphaFoldDB" id="A0A6C2YPY4"/>
<organism evidence="5">
    <name type="scientific">Tuwongella immobilis</name>
    <dbReference type="NCBI Taxonomy" id="692036"/>
    <lineage>
        <taxon>Bacteria</taxon>
        <taxon>Pseudomonadati</taxon>
        <taxon>Planctomycetota</taxon>
        <taxon>Planctomycetia</taxon>
        <taxon>Gemmatales</taxon>
        <taxon>Gemmataceae</taxon>
        <taxon>Tuwongella</taxon>
    </lineage>
</organism>
<dbReference type="RefSeq" id="WP_232056225.1">
    <property type="nucleotide sequence ID" value="NZ_LR593887.1"/>
</dbReference>
<dbReference type="GO" id="GO:0020037">
    <property type="term" value="F:heme binding"/>
    <property type="evidence" value="ECO:0007669"/>
    <property type="project" value="InterPro"/>
</dbReference>
<dbReference type="PANTHER" id="PTHR35889:SF3">
    <property type="entry name" value="F-BOX DOMAIN-CONTAINING PROTEIN"/>
    <property type="match status" value="1"/>
</dbReference>
<dbReference type="Pfam" id="PF13385">
    <property type="entry name" value="Laminin_G_3"/>
    <property type="match status" value="1"/>
</dbReference>
<proteinExistence type="predicted"/>
<dbReference type="GO" id="GO:0009055">
    <property type="term" value="F:electron transfer activity"/>
    <property type="evidence" value="ECO:0007669"/>
    <property type="project" value="InterPro"/>
</dbReference>
<dbReference type="InterPro" id="IPR013320">
    <property type="entry name" value="ConA-like_dom_sf"/>
</dbReference>
<evidence type="ECO:0000259" key="2">
    <source>
        <dbReference type="Pfam" id="PF07583"/>
    </source>
</evidence>
<dbReference type="Pfam" id="PF07587">
    <property type="entry name" value="PSD1"/>
    <property type="match status" value="1"/>
</dbReference>
<evidence type="ECO:0000259" key="3">
    <source>
        <dbReference type="Pfam" id="PF07587"/>
    </source>
</evidence>
<dbReference type="SUPFAM" id="SSF46626">
    <property type="entry name" value="Cytochrome c"/>
    <property type="match status" value="1"/>
</dbReference>
<dbReference type="PANTHER" id="PTHR35889">
    <property type="entry name" value="CYCLOINULO-OLIGOSACCHARIDE FRUCTANOTRANSFERASE-RELATED"/>
    <property type="match status" value="1"/>
</dbReference>
<dbReference type="Pfam" id="PF07583">
    <property type="entry name" value="PSCyt2"/>
    <property type="match status" value="1"/>
</dbReference>
<dbReference type="KEGG" id="tim:GMBLW1_02620"/>
<evidence type="ECO:0000313" key="5">
    <source>
        <dbReference type="EMBL" id="VIP03698.1"/>
    </source>
</evidence>
<keyword evidence="6" id="KW-1185">Reference proteome</keyword>
<evidence type="ECO:0000259" key="4">
    <source>
        <dbReference type="Pfam" id="PF07635"/>
    </source>
</evidence>
<feature type="chain" id="PRO_5036172793" description="Cytochrome c domain-containing protein" evidence="1">
    <location>
        <begin position="34"/>
        <end position="1061"/>
    </location>
</feature>
<dbReference type="SUPFAM" id="SSF49899">
    <property type="entry name" value="Concanavalin A-like lectins/glucanases"/>
    <property type="match status" value="1"/>
</dbReference>
<dbReference type="EMBL" id="LR586016">
    <property type="protein sequence ID" value="VIP03698.1"/>
    <property type="molecule type" value="Genomic_DNA"/>
</dbReference>
<dbReference type="InterPro" id="IPR011429">
    <property type="entry name" value="Cyt_c_Planctomycete-type"/>
</dbReference>
<evidence type="ECO:0000313" key="6">
    <source>
        <dbReference type="Proteomes" id="UP000464378"/>
    </source>
</evidence>
<keyword evidence="1" id="KW-0732">Signal</keyword>
<feature type="signal peptide" evidence="1">
    <location>
        <begin position="1"/>
        <end position="33"/>
    </location>
</feature>
<accession>A0A6C2YPY4</accession>
<dbReference type="Pfam" id="PF07635">
    <property type="entry name" value="PSCyt1"/>
    <property type="match status" value="1"/>
</dbReference>
<feature type="domain" description="Cytochrome C Planctomycete-type" evidence="4">
    <location>
        <begin position="51"/>
        <end position="105"/>
    </location>
</feature>
<sequence>MMHRRIRQRGCRPFAVTSLALTASLLLASIGQAAGKLEYNRDIRPILAEHCFSCHGPDSASRKAGLRLDLRDDAIAMEAIVPGKADKSEIIARIFTNDPELIMPQPQVKKPLTDAQKALLKKWVEEGAEYQPHWAFIPPKKTPAPAVKQPNWVRNPIDAYILAAMEAKGLAPAPEADRYTLARRLSLDLTGVPPTPQQVLAFVNDKSPDYYEKYVDSLLASPKYGEHRGRTWLDAARYGDTHGIHFDNYREMWSYREWVIRAFNQNQPFDQFTVEQLAGDLLPNPTLDQKVATGFNRCNITTNEGGAIAEEYLVLYTRDRTETTSAVWLGMTTGCAVCHDHKFDPFSQREFYSLAAFFNNTTQGAMDGNIRDTPPTVFVPNQMDRDRWMQIERELASVKDQIANRKTTARKDFDQWFAQAKVEAIQSQVPNQGIVFDAPFVEGKGKDLTLTVAGKERKVTLADGPGWIAGTRGKALSVNPKTNLELADVGDFDGKKPFSFGGWIYLPRPGQNGAVFARMDPPNAHRGWDLWIENDRIGTHLINKWPDNALKVVSNNPLKPKTWQHVWVTYDGSGKSSGVKIYIDGVSQPVGVQNDTLKDTIQTTVPFKLAQRHTDSRLNGIGLQDVRIYDRNHSEAEVMAMAKLPRIVELLAKPAKDRKPAEVDELFTWWITTNDETSKQLAASQAKLQQEEAAIRSRGTVAHVMNEKPQPAMAHVLHRGEYDRRRDPVPPATPKILPAFGESLPKNRLGLAKWLLQPDHPLTSRVTVNRFWQEVFGTGIVRTTGDFGITGELPSHPELLDFLAIEFREKGWDVKQFFKMLVTSSTYRQAAITTPEKKAKDPANRLLSRGPRFRMDAEMIRDSALAVSGLLVPKIGGPSVKPYQPEGVWEAVAMIGSDTRDYRRDSGENLYRRSMYTLWKRAAPPASMEIFNAPNRETCVTSRERTNTPLQALVTLNDVQFVEAARHLATRVLKEGGPSLDSRLDDLALRLLSRPWRADEKPIVIRSLNELAAFYAKQPEEAKKLITVGESKPDASLRAEELAAWTMLCNQLMNLDEVLCK</sequence>
<dbReference type="Gene3D" id="2.60.120.200">
    <property type="match status" value="1"/>
</dbReference>